<dbReference type="PANTHER" id="PTHR43479:SF11">
    <property type="entry name" value="ACREF_ENVCD OPERON REPRESSOR-RELATED"/>
    <property type="match status" value="1"/>
</dbReference>
<dbReference type="InterPro" id="IPR050624">
    <property type="entry name" value="HTH-type_Tx_Regulator"/>
</dbReference>
<dbReference type="PRINTS" id="PR00455">
    <property type="entry name" value="HTHTETR"/>
</dbReference>
<dbReference type="Pfam" id="PF00440">
    <property type="entry name" value="TetR_N"/>
    <property type="match status" value="1"/>
</dbReference>
<dbReference type="PANTHER" id="PTHR43479">
    <property type="entry name" value="ACREF/ENVCD OPERON REPRESSOR-RELATED"/>
    <property type="match status" value="1"/>
</dbReference>
<gene>
    <name evidence="5" type="ORF">D8M05_15650</name>
</gene>
<dbReference type="Gene3D" id="1.10.357.10">
    <property type="entry name" value="Tetracycline Repressor, domain 2"/>
    <property type="match status" value="1"/>
</dbReference>
<feature type="DNA-binding region" description="H-T-H motif" evidence="3">
    <location>
        <begin position="23"/>
        <end position="42"/>
    </location>
</feature>
<accession>A0A494YU38</accession>
<evidence type="ECO:0000259" key="4">
    <source>
        <dbReference type="PROSITE" id="PS50977"/>
    </source>
</evidence>
<dbReference type="SUPFAM" id="SSF48498">
    <property type="entry name" value="Tetracyclin repressor-like, C-terminal domain"/>
    <property type="match status" value="1"/>
</dbReference>
<feature type="domain" description="HTH tetR-type" evidence="4">
    <location>
        <begin position="1"/>
        <end position="60"/>
    </location>
</feature>
<protein>
    <submittedName>
        <fullName evidence="5">TetR/AcrR family transcriptional regulator</fullName>
    </submittedName>
</protein>
<evidence type="ECO:0000256" key="2">
    <source>
        <dbReference type="ARBA" id="ARBA00023125"/>
    </source>
</evidence>
<keyword evidence="6" id="KW-1185">Reference proteome</keyword>
<evidence type="ECO:0000313" key="5">
    <source>
        <dbReference type="EMBL" id="RKQ13664.1"/>
    </source>
</evidence>
<evidence type="ECO:0000313" key="6">
    <source>
        <dbReference type="Proteomes" id="UP000281813"/>
    </source>
</evidence>
<sequence length="197" mass="22904">MSSEKIKKAAIYYFAINGYEGTSLSQIAEKVGIKKQSIYSHFNGKDDLFLQVMNDALNQEICDLNTKIKQYPKSLKETLYDLLQDLMMRYENNVYMKFWLRMSFYPPGHLFDEINTAFYQYEREQKQLFLPLFKSAIKDNVLKKKNPEHLVIAFISLLNAITVELVYGGVERAKEVVDPSWEVFWDGIALATEGAKE</sequence>
<dbReference type="AlphaFoldDB" id="A0A494YU38"/>
<proteinExistence type="predicted"/>
<dbReference type="InterPro" id="IPR009057">
    <property type="entry name" value="Homeodomain-like_sf"/>
</dbReference>
<comment type="caution">
    <text evidence="5">The sequence shown here is derived from an EMBL/GenBank/DDBJ whole genome shotgun (WGS) entry which is preliminary data.</text>
</comment>
<dbReference type="SUPFAM" id="SSF46689">
    <property type="entry name" value="Homeodomain-like"/>
    <property type="match status" value="1"/>
</dbReference>
<evidence type="ECO:0000256" key="1">
    <source>
        <dbReference type="ARBA" id="ARBA00022491"/>
    </source>
</evidence>
<keyword evidence="1" id="KW-0678">Repressor</keyword>
<dbReference type="PROSITE" id="PS50977">
    <property type="entry name" value="HTH_TETR_2"/>
    <property type="match status" value="1"/>
</dbReference>
<keyword evidence="2 3" id="KW-0238">DNA-binding</keyword>
<reference evidence="5 6" key="1">
    <citation type="journal article" date="2015" name="Antonie Van Leeuwenhoek">
        <title>Oceanobacillus bengalensis sp. nov., a bacterium isolated from seawater of the Bay of Bengal.</title>
        <authorList>
            <person name="Yongchang O."/>
            <person name="Xiang W."/>
            <person name="Wang G."/>
        </authorList>
    </citation>
    <scope>NUCLEOTIDE SEQUENCE [LARGE SCALE GENOMIC DNA]</scope>
    <source>
        <strain evidence="5 6">MCCC 1K00260</strain>
    </source>
</reference>
<dbReference type="EMBL" id="RBZO01000028">
    <property type="protein sequence ID" value="RKQ13664.1"/>
    <property type="molecule type" value="Genomic_DNA"/>
</dbReference>
<evidence type="ECO:0000256" key="3">
    <source>
        <dbReference type="PROSITE-ProRule" id="PRU00335"/>
    </source>
</evidence>
<dbReference type="Gene3D" id="1.10.10.60">
    <property type="entry name" value="Homeodomain-like"/>
    <property type="match status" value="1"/>
</dbReference>
<dbReference type="InterPro" id="IPR036271">
    <property type="entry name" value="Tet_transcr_reg_TetR-rel_C_sf"/>
</dbReference>
<name>A0A494YU38_9BACI</name>
<dbReference type="OrthoDB" id="509229at2"/>
<dbReference type="GO" id="GO:0003677">
    <property type="term" value="F:DNA binding"/>
    <property type="evidence" value="ECO:0007669"/>
    <property type="project" value="UniProtKB-UniRule"/>
</dbReference>
<dbReference type="InterPro" id="IPR001647">
    <property type="entry name" value="HTH_TetR"/>
</dbReference>
<dbReference type="Proteomes" id="UP000281813">
    <property type="component" value="Unassembled WGS sequence"/>
</dbReference>
<dbReference type="RefSeq" id="WP_121133461.1">
    <property type="nucleotide sequence ID" value="NZ_JBHUFK010000053.1"/>
</dbReference>
<organism evidence="5 6">
    <name type="scientific">Oceanobacillus bengalensis</name>
    <dbReference type="NCBI Taxonomy" id="1435466"/>
    <lineage>
        <taxon>Bacteria</taxon>
        <taxon>Bacillati</taxon>
        <taxon>Bacillota</taxon>
        <taxon>Bacilli</taxon>
        <taxon>Bacillales</taxon>
        <taxon>Bacillaceae</taxon>
        <taxon>Oceanobacillus</taxon>
    </lineage>
</organism>